<evidence type="ECO:0000313" key="2">
    <source>
        <dbReference type="EMBL" id="SJZ61009.1"/>
    </source>
</evidence>
<evidence type="ECO:0000313" key="3">
    <source>
        <dbReference type="Proteomes" id="UP000190888"/>
    </source>
</evidence>
<dbReference type="Proteomes" id="UP000190888">
    <property type="component" value="Unassembled WGS sequence"/>
</dbReference>
<protein>
    <submittedName>
        <fullName evidence="2">Cellulose biosynthesis protein BcsQ</fullName>
    </submittedName>
</protein>
<dbReference type="InterPro" id="IPR025669">
    <property type="entry name" value="AAA_dom"/>
</dbReference>
<sequence>MVILALYNLKGGVGKTAASVNLAYLAAREGYHTLVWDMDPQGSSSFYLGAQAGVKNTSRKLLNSEMDLEEAIQASPYENLSVIPADISARHADILLNEMKQSKKKLASLLQPLKKTYDVVILDCPPGISLLHDAVFAAADWVLMPNIPTTLSVRSFETVLDYFKEHNLDREKLKCFFSMVDHRKNLHHEVMNAFYKDRLFFKSYIPYLSDVEKMGVKEAPLETYAAGSYAAQCYRDLWKEIRKNCIE</sequence>
<dbReference type="PANTHER" id="PTHR13696">
    <property type="entry name" value="P-LOOP CONTAINING NUCLEOSIDE TRIPHOSPHATE HYDROLASE"/>
    <property type="match status" value="1"/>
</dbReference>
<dbReference type="STRING" id="413434.SAMN04488132_103119"/>
<name>A0A1T4M1X8_9BACT</name>
<dbReference type="RefSeq" id="WP_078830618.1">
    <property type="nucleotide sequence ID" value="NZ_FUWH01000003.1"/>
</dbReference>
<dbReference type="PIRSF" id="PIRSF009320">
    <property type="entry name" value="Nuc_binding_HP_1000"/>
    <property type="match status" value="1"/>
</dbReference>
<reference evidence="2 3" key="1">
    <citation type="submission" date="2017-02" db="EMBL/GenBank/DDBJ databases">
        <authorList>
            <person name="Peterson S.W."/>
        </authorList>
    </citation>
    <scope>NUCLEOTIDE SEQUENCE [LARGE SCALE GENOMIC DNA]</scope>
    <source>
        <strain evidence="2 3">DSM 22335</strain>
    </source>
</reference>
<dbReference type="CDD" id="cd02042">
    <property type="entry name" value="ParAB_family"/>
    <property type="match status" value="1"/>
</dbReference>
<evidence type="ECO:0000259" key="1">
    <source>
        <dbReference type="Pfam" id="PF13614"/>
    </source>
</evidence>
<feature type="domain" description="AAA" evidence="1">
    <location>
        <begin position="3"/>
        <end position="166"/>
    </location>
</feature>
<gene>
    <name evidence="2" type="ORF">SAMN04488132_103119</name>
</gene>
<proteinExistence type="predicted"/>
<dbReference type="Gene3D" id="3.40.50.300">
    <property type="entry name" value="P-loop containing nucleotide triphosphate hydrolases"/>
    <property type="match status" value="1"/>
</dbReference>
<dbReference type="SUPFAM" id="SSF52540">
    <property type="entry name" value="P-loop containing nucleoside triphosphate hydrolases"/>
    <property type="match status" value="1"/>
</dbReference>
<dbReference type="InterPro" id="IPR027417">
    <property type="entry name" value="P-loop_NTPase"/>
</dbReference>
<dbReference type="AlphaFoldDB" id="A0A1T4M1X8"/>
<accession>A0A1T4M1X8</accession>
<dbReference type="InterPro" id="IPR050678">
    <property type="entry name" value="DNA_Partitioning_ATPase"/>
</dbReference>
<dbReference type="PANTHER" id="PTHR13696:SF52">
    <property type="entry name" value="PARA FAMILY PROTEIN CT_582"/>
    <property type="match status" value="1"/>
</dbReference>
<dbReference type="Pfam" id="PF13614">
    <property type="entry name" value="AAA_31"/>
    <property type="match status" value="1"/>
</dbReference>
<keyword evidence="3" id="KW-1185">Reference proteome</keyword>
<dbReference type="EMBL" id="FUWH01000003">
    <property type="protein sequence ID" value="SJZ61009.1"/>
    <property type="molecule type" value="Genomic_DNA"/>
</dbReference>
<dbReference type="OrthoDB" id="9815116at2"/>
<organism evidence="2 3">
    <name type="scientific">Sediminibacterium ginsengisoli</name>
    <dbReference type="NCBI Taxonomy" id="413434"/>
    <lineage>
        <taxon>Bacteria</taxon>
        <taxon>Pseudomonadati</taxon>
        <taxon>Bacteroidota</taxon>
        <taxon>Chitinophagia</taxon>
        <taxon>Chitinophagales</taxon>
        <taxon>Chitinophagaceae</taxon>
        <taxon>Sediminibacterium</taxon>
    </lineage>
</organism>